<organism evidence="1 2">
    <name type="scientific">Calderihabitans maritimus</name>
    <dbReference type="NCBI Taxonomy" id="1246530"/>
    <lineage>
        <taxon>Bacteria</taxon>
        <taxon>Bacillati</taxon>
        <taxon>Bacillota</taxon>
        <taxon>Clostridia</taxon>
        <taxon>Neomoorellales</taxon>
        <taxon>Calderihabitantaceae</taxon>
        <taxon>Calderihabitans</taxon>
    </lineage>
</organism>
<dbReference type="Proteomes" id="UP000197032">
    <property type="component" value="Unassembled WGS sequence"/>
</dbReference>
<reference evidence="2" key="1">
    <citation type="journal article" date="2017" name="Appl. Environ. Microbiol.">
        <title>Genomic analysis of Calderihabitans maritimus KKC1, a thermophilic hydrogenogenic carboxydotrophic bacterium isolated from marine sediment.</title>
        <authorList>
            <person name="Omae K."/>
            <person name="Yoneda Y."/>
            <person name="Fukuyama Y."/>
            <person name="Yoshida T."/>
            <person name="Sako Y."/>
        </authorList>
    </citation>
    <scope>NUCLEOTIDE SEQUENCE [LARGE SCALE GENOMIC DNA]</scope>
    <source>
        <strain evidence="2">KKC1</strain>
    </source>
</reference>
<keyword evidence="2" id="KW-1185">Reference proteome</keyword>
<name>A0A1Z5HVK7_9FIRM</name>
<dbReference type="EMBL" id="BDGJ01000126">
    <property type="protein sequence ID" value="GAW93377.1"/>
    <property type="molecule type" value="Genomic_DNA"/>
</dbReference>
<dbReference type="RefSeq" id="WP_088554529.1">
    <property type="nucleotide sequence ID" value="NZ_BDGJ01000126.1"/>
</dbReference>
<accession>A0A1Z5HVK7</accession>
<proteinExistence type="predicted"/>
<comment type="caution">
    <text evidence="1">The sequence shown here is derived from an EMBL/GenBank/DDBJ whole genome shotgun (WGS) entry which is preliminary data.</text>
</comment>
<sequence>MVSYIQGKLKFRNAKLETKLKEELVPIGYEITRDDNDILLKKVGKVEAVLSELVPICERLGWNVEEDLILMEKPEDPAGRPIRYVRGKIHR</sequence>
<dbReference type="AlphaFoldDB" id="A0A1Z5HVK7"/>
<protein>
    <submittedName>
        <fullName evidence="1">Uncharacterized protein</fullName>
    </submittedName>
</protein>
<gene>
    <name evidence="1" type="ORF">KKC1_25120</name>
</gene>
<evidence type="ECO:0000313" key="1">
    <source>
        <dbReference type="EMBL" id="GAW93377.1"/>
    </source>
</evidence>
<evidence type="ECO:0000313" key="2">
    <source>
        <dbReference type="Proteomes" id="UP000197032"/>
    </source>
</evidence>